<dbReference type="Proteomes" id="UP000544222">
    <property type="component" value="Unassembled WGS sequence"/>
</dbReference>
<dbReference type="PRINTS" id="PR00132">
    <property type="entry name" value="GLHYDRLASE2"/>
</dbReference>
<dbReference type="RefSeq" id="WP_183414485.1">
    <property type="nucleotide sequence ID" value="NZ_JACHYB010000002.1"/>
</dbReference>
<gene>
    <name evidence="12" type="ORF">FHX64_002967</name>
</gene>
<comment type="caution">
    <text evidence="12">The sequence shown here is derived from an EMBL/GenBank/DDBJ whole genome shotgun (WGS) entry which is preliminary data.</text>
</comment>
<feature type="domain" description="Glycoside hydrolase family 2 catalytic" evidence="8">
    <location>
        <begin position="298"/>
        <end position="488"/>
    </location>
</feature>
<dbReference type="GO" id="GO:0004565">
    <property type="term" value="F:beta-galactosidase activity"/>
    <property type="evidence" value="ECO:0007669"/>
    <property type="project" value="UniProtKB-EC"/>
</dbReference>
<dbReference type="Pfam" id="PF16355">
    <property type="entry name" value="DUF4982"/>
    <property type="match status" value="1"/>
</dbReference>
<evidence type="ECO:0000256" key="5">
    <source>
        <dbReference type="ARBA" id="ARBA00022807"/>
    </source>
</evidence>
<dbReference type="SUPFAM" id="SSF49303">
    <property type="entry name" value="beta-Galactosidase/glucuronidase domain"/>
    <property type="match status" value="1"/>
</dbReference>
<dbReference type="InterPro" id="IPR006104">
    <property type="entry name" value="Glyco_hydro_2_N"/>
</dbReference>
<dbReference type="InterPro" id="IPR006102">
    <property type="entry name" value="Ig-like_GH2"/>
</dbReference>
<feature type="domain" description="DUF4982" evidence="10">
    <location>
        <begin position="626"/>
        <end position="684"/>
    </location>
</feature>
<dbReference type="Pfam" id="PF02837">
    <property type="entry name" value="Glyco_hydro_2_N"/>
    <property type="match status" value="1"/>
</dbReference>
<dbReference type="Gene3D" id="3.20.20.80">
    <property type="entry name" value="Glycosidases"/>
    <property type="match status" value="1"/>
</dbReference>
<dbReference type="InterPro" id="IPR013783">
    <property type="entry name" value="Ig-like_fold"/>
</dbReference>
<feature type="domain" description="Glycosyl hydrolases family 2 sugar binding" evidence="9">
    <location>
        <begin position="87"/>
        <end position="179"/>
    </location>
</feature>
<dbReference type="InterPro" id="IPR032311">
    <property type="entry name" value="DUF4982"/>
</dbReference>
<dbReference type="InterPro" id="IPR008979">
    <property type="entry name" value="Galactose-bd-like_sf"/>
</dbReference>
<proteinExistence type="inferred from homology"/>
<evidence type="ECO:0000259" key="10">
    <source>
        <dbReference type="Pfam" id="PF16355"/>
    </source>
</evidence>
<dbReference type="PROSITE" id="PS00608">
    <property type="entry name" value="GLYCOSYL_HYDROL_F2_2"/>
    <property type="match status" value="1"/>
</dbReference>
<protein>
    <submittedName>
        <fullName evidence="12">Beta-galactosidase</fullName>
        <ecNumber evidence="12">3.2.1.23</ecNumber>
    </submittedName>
</protein>
<dbReference type="PROSITE" id="PS51257">
    <property type="entry name" value="PROKAR_LIPOPROTEIN"/>
    <property type="match status" value="1"/>
</dbReference>
<evidence type="ECO:0000259" key="11">
    <source>
        <dbReference type="Pfam" id="PF18565"/>
    </source>
</evidence>
<feature type="domain" description="Glycoside hydrolase family 2 immunoglobulin-like beta-sandwich" evidence="7">
    <location>
        <begin position="193"/>
        <end position="290"/>
    </location>
</feature>
<dbReference type="InterPro" id="IPR006103">
    <property type="entry name" value="Glyco_hydro_2_cat"/>
</dbReference>
<comment type="similarity">
    <text evidence="2">Belongs to the glycosyl hydrolase 2 family.</text>
</comment>
<dbReference type="Pfam" id="PF02836">
    <property type="entry name" value="Glyco_hydro_2_C"/>
    <property type="match status" value="1"/>
</dbReference>
<evidence type="ECO:0000256" key="6">
    <source>
        <dbReference type="ARBA" id="ARBA00023295"/>
    </source>
</evidence>
<keyword evidence="5" id="KW-0788">Thiol protease</keyword>
<dbReference type="InterPro" id="IPR023232">
    <property type="entry name" value="Glyco_hydro_2_AS"/>
</dbReference>
<name>A0A7W5DUD4_9PORP</name>
<comment type="similarity">
    <text evidence="1">Belongs to the peptidase C25 family.</text>
</comment>
<dbReference type="PANTHER" id="PTHR42732:SF1">
    <property type="entry name" value="BETA-MANNOSIDASE"/>
    <property type="match status" value="1"/>
</dbReference>
<evidence type="ECO:0000256" key="3">
    <source>
        <dbReference type="ARBA" id="ARBA00022670"/>
    </source>
</evidence>
<dbReference type="GO" id="GO:0006508">
    <property type="term" value="P:proteolysis"/>
    <property type="evidence" value="ECO:0007669"/>
    <property type="project" value="UniProtKB-KW"/>
</dbReference>
<dbReference type="InterPro" id="IPR008964">
    <property type="entry name" value="Invasin/intimin_cell_adhesion"/>
</dbReference>
<evidence type="ECO:0000259" key="8">
    <source>
        <dbReference type="Pfam" id="PF02836"/>
    </source>
</evidence>
<dbReference type="InterPro" id="IPR006101">
    <property type="entry name" value="Glyco_hydro_2"/>
</dbReference>
<dbReference type="InterPro" id="IPR040605">
    <property type="entry name" value="Glyco_hydro2_dom5"/>
</dbReference>
<dbReference type="InterPro" id="IPR017853">
    <property type="entry name" value="GH"/>
</dbReference>
<evidence type="ECO:0000313" key="13">
    <source>
        <dbReference type="Proteomes" id="UP000544222"/>
    </source>
</evidence>
<dbReference type="PANTHER" id="PTHR42732">
    <property type="entry name" value="BETA-GALACTOSIDASE"/>
    <property type="match status" value="1"/>
</dbReference>
<dbReference type="InterPro" id="IPR036156">
    <property type="entry name" value="Beta-gal/glucu_dom_sf"/>
</dbReference>
<organism evidence="12 13">
    <name type="scientific">Microbacter margulisiae</name>
    <dbReference type="NCBI Taxonomy" id="1350067"/>
    <lineage>
        <taxon>Bacteria</taxon>
        <taxon>Pseudomonadati</taxon>
        <taxon>Bacteroidota</taxon>
        <taxon>Bacteroidia</taxon>
        <taxon>Bacteroidales</taxon>
        <taxon>Porphyromonadaceae</taxon>
        <taxon>Microbacter</taxon>
    </lineage>
</organism>
<sequence length="804" mass="90970">MKNVVQFFFVVSCLFMSVSCRSTGHVRQVNNFDEGWRFHLGDTLNAQSPTFNDGMWRKLDLPHDWSIEGRFDRNSPAGAGGGYLNGGLGWYRKTFTLSPSQKGEKVFIDFDGVYRNSTVWINGHELGFRPYGYISFRYDLTPYLHWDKPNVIAVKVDNSQQPNSRWYSGSGIYRNVHLVFTHQDRFAHWGIYVTTPEVSQAKATVKVQFQTKVEPTKEPVTIQAQLYDAHGKLVASAKAIPVKDTLNATTIEINTPHLWSTTDPYLYTLVSSLYVGNKIEDQVSTSVGIRYFNFDVNKGFSLNGKPMKILGVCDHHDLGCLGSAVNKRAIERQLEILKNMGCNAIRTSHNPPAPELLDLADHMGFLIMDEAFDMWMIHKTKYDYSRYFAQWHKEDLSDQIRRDRNHPSVIIWSVGNEIPEQAAKKGSPEDRGAAIMKELCSIVRGLDDTRPIVTANSNPEPTNPLISCGATDLIGMNYHIEDWLTFPKVYPGKKLIITESTSALETRGWYRMPSDSIIRVPKEWNIPYSTPNHLCSAYDNTSAPWGSTHEETWKVVKAHPYISGMFIWTGFDYIGEPTPYTWPSRSSYFGIIDLAGFPKDVYYMYQSEWTHKTVLHIFPHWNWKPGQMVDIWCYYNNADEVELFLNGKSLGKRHKTGDELHVMWSVPFEPGVLKAVSYKNGKAVKMVEERTAGPADHITLAADRNLIHADNSDLSFVTVKITDKNGTMVPTADNLVHFTVTGPGKIVGVDNGSEIDHDPFKANYCHAFFGKCLVVIQSTHKPGVIHLTATSEGLPARNLPIFSK</sequence>
<evidence type="ECO:0000259" key="7">
    <source>
        <dbReference type="Pfam" id="PF00703"/>
    </source>
</evidence>
<dbReference type="InterPro" id="IPR051913">
    <property type="entry name" value="GH2_Domain-Containing"/>
</dbReference>
<dbReference type="GO" id="GO:0005975">
    <property type="term" value="P:carbohydrate metabolic process"/>
    <property type="evidence" value="ECO:0007669"/>
    <property type="project" value="InterPro"/>
</dbReference>
<dbReference type="Gene3D" id="2.60.40.10">
    <property type="entry name" value="Immunoglobulins"/>
    <property type="match status" value="3"/>
</dbReference>
<keyword evidence="3" id="KW-0645">Protease</keyword>
<dbReference type="GO" id="GO:0008234">
    <property type="term" value="F:cysteine-type peptidase activity"/>
    <property type="evidence" value="ECO:0007669"/>
    <property type="project" value="UniProtKB-KW"/>
</dbReference>
<dbReference type="EC" id="3.2.1.23" evidence="12"/>
<accession>A0A7W5DUD4</accession>
<evidence type="ECO:0000256" key="4">
    <source>
        <dbReference type="ARBA" id="ARBA00022801"/>
    </source>
</evidence>
<keyword evidence="13" id="KW-1185">Reference proteome</keyword>
<dbReference type="Gene3D" id="2.60.120.260">
    <property type="entry name" value="Galactose-binding domain-like"/>
    <property type="match status" value="1"/>
</dbReference>
<reference evidence="12 13" key="1">
    <citation type="submission" date="2020-08" db="EMBL/GenBank/DDBJ databases">
        <title>Genomic Encyclopedia of Type Strains, Phase IV (KMG-IV): sequencing the most valuable type-strain genomes for metagenomic binning, comparative biology and taxonomic classification.</title>
        <authorList>
            <person name="Goeker M."/>
        </authorList>
    </citation>
    <scope>NUCLEOTIDE SEQUENCE [LARGE SCALE GENOMIC DNA]</scope>
    <source>
        <strain evidence="12 13">DSM 27471</strain>
    </source>
</reference>
<evidence type="ECO:0000256" key="2">
    <source>
        <dbReference type="ARBA" id="ARBA00007401"/>
    </source>
</evidence>
<keyword evidence="4 12" id="KW-0378">Hydrolase</keyword>
<evidence type="ECO:0000313" key="12">
    <source>
        <dbReference type="EMBL" id="MBB3188769.1"/>
    </source>
</evidence>
<dbReference type="EMBL" id="JACHYB010000002">
    <property type="protein sequence ID" value="MBB3188769.1"/>
    <property type="molecule type" value="Genomic_DNA"/>
</dbReference>
<dbReference type="AlphaFoldDB" id="A0A7W5DUD4"/>
<dbReference type="SUPFAM" id="SSF49785">
    <property type="entry name" value="Galactose-binding domain-like"/>
    <property type="match status" value="1"/>
</dbReference>
<evidence type="ECO:0000259" key="9">
    <source>
        <dbReference type="Pfam" id="PF02837"/>
    </source>
</evidence>
<dbReference type="Pfam" id="PF18565">
    <property type="entry name" value="Glyco_hydro2_C5"/>
    <property type="match status" value="1"/>
</dbReference>
<evidence type="ECO:0000256" key="1">
    <source>
        <dbReference type="ARBA" id="ARBA00006067"/>
    </source>
</evidence>
<dbReference type="SUPFAM" id="SSF49373">
    <property type="entry name" value="Invasin/intimin cell-adhesion fragments"/>
    <property type="match status" value="1"/>
</dbReference>
<feature type="domain" description="Glycoside hydrolase family 2" evidence="11">
    <location>
        <begin position="698"/>
        <end position="797"/>
    </location>
</feature>
<dbReference type="Pfam" id="PF00703">
    <property type="entry name" value="Glyco_hydro_2"/>
    <property type="match status" value="1"/>
</dbReference>
<dbReference type="SUPFAM" id="SSF51445">
    <property type="entry name" value="(Trans)glycosidases"/>
    <property type="match status" value="1"/>
</dbReference>
<keyword evidence="6 12" id="KW-0326">Glycosidase</keyword>